<dbReference type="EMBL" id="NGQC01000031">
    <property type="protein sequence ID" value="OYT03641.1"/>
    <property type="molecule type" value="Genomic_DNA"/>
</dbReference>
<gene>
    <name evidence="1" type="ORF">CBG21_05055</name>
</gene>
<accession>A0A1C1ZML1</accession>
<evidence type="ECO:0000313" key="2">
    <source>
        <dbReference type="Proteomes" id="UP000216122"/>
    </source>
</evidence>
<reference evidence="2" key="1">
    <citation type="submission" date="2017-05" db="EMBL/GenBank/DDBJ databases">
        <authorList>
            <person name="Lin X.B."/>
            <person name="Stothard P."/>
            <person name="Tasseva G."/>
            <person name="Walter J."/>
        </authorList>
    </citation>
    <scope>NUCLEOTIDE SEQUENCE [LARGE SCALE GENOMIC DNA]</scope>
    <source>
        <strain evidence="2">103v</strain>
    </source>
</reference>
<reference evidence="1 2" key="2">
    <citation type="submission" date="2017-09" db="EMBL/GenBank/DDBJ databases">
        <title>Tripartite evolution among Lactobacillus johnsonii, Lactobacillus taiwanensis, Lactobacillus reuteri and their rodent host.</title>
        <authorList>
            <person name="Wang T."/>
            <person name="Knowles S."/>
            <person name="Cheng C."/>
        </authorList>
    </citation>
    <scope>NUCLEOTIDE SEQUENCE [LARGE SCALE GENOMIC DNA]</scope>
    <source>
        <strain evidence="1 2">103v</strain>
    </source>
</reference>
<dbReference type="AlphaFoldDB" id="A0A1C1ZML1"/>
<dbReference type="Proteomes" id="UP000216122">
    <property type="component" value="Unassembled WGS sequence"/>
</dbReference>
<name>A0A1C1ZML1_LIMRT</name>
<proteinExistence type="predicted"/>
<comment type="caution">
    <text evidence="1">The sequence shown here is derived from an EMBL/GenBank/DDBJ whole genome shotgun (WGS) entry which is preliminary data.</text>
</comment>
<evidence type="ECO:0000313" key="1">
    <source>
        <dbReference type="EMBL" id="OYT03641.1"/>
    </source>
</evidence>
<dbReference type="RefSeq" id="WP_065867019.1">
    <property type="nucleotide sequence ID" value="NZ_MBLQ01000146.1"/>
</dbReference>
<sequence length="67" mass="7907">MKMKEAEWALKNNTLVLYQDTLCSVVSVDYDHNRVMISEEEREKFGEFVSRYVDPEQLEQVVGSNYD</sequence>
<organism evidence="1 2">
    <name type="scientific">Limosilactobacillus reuteri</name>
    <name type="common">Lactobacillus reuteri</name>
    <dbReference type="NCBI Taxonomy" id="1598"/>
    <lineage>
        <taxon>Bacteria</taxon>
        <taxon>Bacillati</taxon>
        <taxon>Bacillota</taxon>
        <taxon>Bacilli</taxon>
        <taxon>Lactobacillales</taxon>
        <taxon>Lactobacillaceae</taxon>
        <taxon>Limosilactobacillus</taxon>
    </lineage>
</organism>
<protein>
    <submittedName>
        <fullName evidence="1">Uncharacterized protein</fullName>
    </submittedName>
</protein>